<evidence type="ECO:0000256" key="2">
    <source>
        <dbReference type="ARBA" id="ARBA00033753"/>
    </source>
</evidence>
<dbReference type="PROSITE" id="PS51668">
    <property type="entry name" value="TSAA_2"/>
    <property type="match status" value="1"/>
</dbReference>
<dbReference type="InterPro" id="IPR023370">
    <property type="entry name" value="TrmO-like_N"/>
</dbReference>
<evidence type="ECO:0000256" key="1">
    <source>
        <dbReference type="ARBA" id="ARBA00022691"/>
    </source>
</evidence>
<accession>F4B6G5</accession>
<reference key="2">
    <citation type="journal article" date="2011" name="Extremophiles">
        <title>Genomic analyses of Acidianus hospitalis W1 a host for studying crenarchaeal virus and plasmid life cycles.</title>
        <authorList>
            <person name="You X.Y."/>
            <person name="Liu C."/>
            <person name="Wang S.Y."/>
            <person name="Jiang C.Y."/>
            <person name="Shah S.A."/>
            <person name="Prangishvili D."/>
            <person name="Liu S.J."/>
            <person name="Garrett R.A."/>
        </authorList>
    </citation>
    <scope>NUCLEOTIDE SEQUENCE</scope>
    <source>
        <strain>W1</strain>
    </source>
</reference>
<dbReference type="EMBL" id="CP002535">
    <property type="protein sequence ID" value="AEE94585.1"/>
    <property type="molecule type" value="Genomic_DNA"/>
</dbReference>
<keyword evidence="1" id="KW-0949">S-adenosyl-L-methionine</keyword>
<dbReference type="PANTHER" id="PTHR12818">
    <property type="entry name" value="TRNA (ADENINE(37)-N6)-METHYLTRANSFERASE"/>
    <property type="match status" value="1"/>
</dbReference>
<evidence type="ECO:0000259" key="3">
    <source>
        <dbReference type="PROSITE" id="PS51668"/>
    </source>
</evidence>
<dbReference type="CDD" id="cd09281">
    <property type="entry name" value="UPF0066"/>
    <property type="match status" value="1"/>
</dbReference>
<dbReference type="RefSeq" id="WP_013776500.1">
    <property type="nucleotide sequence ID" value="NC_015518.1"/>
</dbReference>
<dbReference type="NCBIfam" id="TIGR00104">
    <property type="entry name" value="tRNA_TsaA"/>
    <property type="match status" value="1"/>
</dbReference>
<dbReference type="InterPro" id="IPR040372">
    <property type="entry name" value="YaeB-like"/>
</dbReference>
<evidence type="ECO:0000313" key="4">
    <source>
        <dbReference type="EMBL" id="AEE94585.1"/>
    </source>
</evidence>
<dbReference type="OrthoDB" id="40408at2157"/>
<dbReference type="KEGG" id="aho:Ahos_1708"/>
<name>F4B6G5_ACIHW</name>
<reference evidence="4 5" key="1">
    <citation type="journal article" date="2011" name="Extremophiles">
        <title>Genomic analysis of Acidianus hospitalis W1 a host for studying crenarchaeal virus and plasmid life cycles.</title>
        <authorList>
            <person name="You X.Y."/>
            <person name="Liu C."/>
            <person name="Wang S.Y."/>
            <person name="Jiang C.Y."/>
            <person name="Shah S.A."/>
            <person name="Prangishvili D."/>
            <person name="She Q."/>
            <person name="Liu S.J."/>
            <person name="Garrett R.A."/>
        </authorList>
    </citation>
    <scope>NUCLEOTIDE SEQUENCE [LARGE SCALE GENOMIC DNA]</scope>
    <source>
        <strain evidence="4 5">W1</strain>
    </source>
</reference>
<dbReference type="eggNOG" id="arCOG00761">
    <property type="taxonomic scope" value="Archaea"/>
</dbReference>
<dbReference type="InterPro" id="IPR036414">
    <property type="entry name" value="YaeB_N_sf"/>
</dbReference>
<dbReference type="Pfam" id="PF01980">
    <property type="entry name" value="TrmO_N"/>
    <property type="match status" value="1"/>
</dbReference>
<proteinExistence type="inferred from homology"/>
<dbReference type="AlphaFoldDB" id="F4B6G5"/>
<dbReference type="SUPFAM" id="SSF118196">
    <property type="entry name" value="YaeB-like"/>
    <property type="match status" value="1"/>
</dbReference>
<dbReference type="InterPro" id="IPR023368">
    <property type="entry name" value="UPF0066_cons_site"/>
</dbReference>
<dbReference type="GeneID" id="10601208"/>
<evidence type="ECO:0000313" key="5">
    <source>
        <dbReference type="Proteomes" id="UP000008458"/>
    </source>
</evidence>
<comment type="similarity">
    <text evidence="2">Belongs to the tRNA methyltransferase O family.</text>
</comment>
<dbReference type="Gene3D" id="2.40.30.70">
    <property type="entry name" value="YaeB-like"/>
    <property type="match status" value="1"/>
</dbReference>
<dbReference type="InterPro" id="IPR036413">
    <property type="entry name" value="YaeB-like_sf"/>
</dbReference>
<dbReference type="PANTHER" id="PTHR12818:SF0">
    <property type="entry name" value="TRNA (ADENINE(37)-N6)-METHYLTRANSFERASE"/>
    <property type="match status" value="1"/>
</dbReference>
<dbReference type="Proteomes" id="UP000008458">
    <property type="component" value="Chromosome"/>
</dbReference>
<dbReference type="PROSITE" id="PS01318">
    <property type="entry name" value="TSAA_1"/>
    <property type="match status" value="1"/>
</dbReference>
<keyword evidence="5" id="KW-1185">Reference proteome</keyword>
<feature type="domain" description="TsaA-like" evidence="3">
    <location>
        <begin position="5"/>
        <end position="126"/>
    </location>
</feature>
<gene>
    <name evidence="4" type="ordered locus">Ahos_1708</name>
</gene>
<sequence length="147" mass="16934">MDCCFNYIGFVRREDNSASRNSVVRIVIKEEYVEGLKGVEEFSHLIIIYHLHLANLNKGLKRVRGGVEVGVFATRSQHRPNPIGISVVELIKREGNTLYVKGINAFDGTPVLDIKPYDEWDSILNPKVPEWHKIEMRSRITDSFYFL</sequence>
<dbReference type="HOGENOM" id="CLU_013458_2_1_2"/>
<protein>
    <recommendedName>
        <fullName evidence="3">TsaA-like domain-containing protein</fullName>
    </recommendedName>
</protein>
<organism evidence="4 5">
    <name type="scientific">Acidianus hospitalis (strain W1)</name>
    <dbReference type="NCBI Taxonomy" id="933801"/>
    <lineage>
        <taxon>Archaea</taxon>
        <taxon>Thermoproteota</taxon>
        <taxon>Thermoprotei</taxon>
        <taxon>Sulfolobales</taxon>
        <taxon>Sulfolobaceae</taxon>
        <taxon>Acidianus</taxon>
    </lineage>
</organism>